<gene>
    <name evidence="1" type="ORF">SAMN05216219_0392</name>
</gene>
<keyword evidence="2" id="KW-1185">Reference proteome</keyword>
<evidence type="ECO:0000313" key="2">
    <source>
        <dbReference type="Proteomes" id="UP000198867"/>
    </source>
</evidence>
<protein>
    <submittedName>
        <fullName evidence="1">Uncharacterized protein</fullName>
    </submittedName>
</protein>
<accession>A0A1I4YNZ5</accession>
<dbReference type="EMBL" id="FOVM01000001">
    <property type="protein sequence ID" value="SFN39744.1"/>
    <property type="molecule type" value="Genomic_DNA"/>
</dbReference>
<dbReference type="Proteomes" id="UP000198867">
    <property type="component" value="Unassembled WGS sequence"/>
</dbReference>
<reference evidence="2" key="1">
    <citation type="submission" date="2016-10" db="EMBL/GenBank/DDBJ databases">
        <authorList>
            <person name="Varghese N."/>
            <person name="Submissions S."/>
        </authorList>
    </citation>
    <scope>NUCLEOTIDE SEQUENCE [LARGE SCALE GENOMIC DNA]</scope>
    <source>
        <strain evidence="2">CGMCC 1.11101</strain>
    </source>
</reference>
<sequence>MGALGIVCPRSIGDYCAPEAEPVPPGFPRETAITVAAPPSRNLSASKLIGFDHSSFETVGAAMVAVPYGERLPDNLDTRSNTRDQSRF</sequence>
<name>A0A1I4YNZ5_9MICO</name>
<organism evidence="1 2">
    <name type="scientific">Mycetocola miduiensis</name>
    <dbReference type="NCBI Taxonomy" id="995034"/>
    <lineage>
        <taxon>Bacteria</taxon>
        <taxon>Bacillati</taxon>
        <taxon>Actinomycetota</taxon>
        <taxon>Actinomycetes</taxon>
        <taxon>Micrococcales</taxon>
        <taxon>Microbacteriaceae</taxon>
        <taxon>Mycetocola</taxon>
    </lineage>
</organism>
<evidence type="ECO:0000313" key="1">
    <source>
        <dbReference type="EMBL" id="SFN39744.1"/>
    </source>
</evidence>
<dbReference type="AlphaFoldDB" id="A0A1I4YNZ5"/>
<proteinExistence type="predicted"/>